<reference evidence="2" key="2">
    <citation type="submission" date="2025-08" db="UniProtKB">
        <authorList>
            <consortium name="RefSeq"/>
        </authorList>
    </citation>
    <scope>IDENTIFICATION</scope>
    <source>
        <tissue evidence="2">Leaf</tissue>
    </source>
</reference>
<reference evidence="1" key="1">
    <citation type="journal article" date="2019" name="Database">
        <title>The radish genome database (RadishGD): an integrated information resource for radish genomics.</title>
        <authorList>
            <person name="Yu H.J."/>
            <person name="Baek S."/>
            <person name="Lee Y.J."/>
            <person name="Cho A."/>
            <person name="Mun J.H."/>
        </authorList>
    </citation>
    <scope>NUCLEOTIDE SEQUENCE [LARGE SCALE GENOMIC DNA]</scope>
    <source>
        <strain evidence="1">cv. WK10039</strain>
    </source>
</reference>
<accession>A0A6J0MCM8</accession>
<sequence>MQVELLVQQPGRDHLRVLHPHPQGHTTWFNKSGNGISGIINNMMYSMLRNGHPTYSVIPTEERDLWFRQFAQEFNWESGHTETVRHAFHAKAIDSYTKQIYESAMA</sequence>
<evidence type="ECO:0000313" key="1">
    <source>
        <dbReference type="Proteomes" id="UP000504610"/>
    </source>
</evidence>
<dbReference type="KEGG" id="rsz:108841460"/>
<dbReference type="Proteomes" id="UP000504610">
    <property type="component" value="Chromosome 2"/>
</dbReference>
<dbReference type="RefSeq" id="XP_018469718.2">
    <property type="nucleotide sequence ID" value="XM_018614216.2"/>
</dbReference>
<organism evidence="1 2">
    <name type="scientific">Raphanus sativus</name>
    <name type="common">Radish</name>
    <name type="synonym">Raphanus raphanistrum var. sativus</name>
    <dbReference type="NCBI Taxonomy" id="3726"/>
    <lineage>
        <taxon>Eukaryota</taxon>
        <taxon>Viridiplantae</taxon>
        <taxon>Streptophyta</taxon>
        <taxon>Embryophyta</taxon>
        <taxon>Tracheophyta</taxon>
        <taxon>Spermatophyta</taxon>
        <taxon>Magnoliopsida</taxon>
        <taxon>eudicotyledons</taxon>
        <taxon>Gunneridae</taxon>
        <taxon>Pentapetalae</taxon>
        <taxon>rosids</taxon>
        <taxon>malvids</taxon>
        <taxon>Brassicales</taxon>
        <taxon>Brassicaceae</taxon>
        <taxon>Brassiceae</taxon>
        <taxon>Raphanus</taxon>
    </lineage>
</organism>
<evidence type="ECO:0000313" key="2">
    <source>
        <dbReference type="RefSeq" id="XP_018469718.2"/>
    </source>
</evidence>
<dbReference type="GeneID" id="108841460"/>
<protein>
    <submittedName>
        <fullName evidence="2">Uncharacterized protein LOC108841460</fullName>
    </submittedName>
</protein>
<keyword evidence="1" id="KW-1185">Reference proteome</keyword>
<dbReference type="AlphaFoldDB" id="A0A6J0MCM8"/>
<gene>
    <name evidence="2" type="primary">LOC108841460</name>
</gene>
<dbReference type="OrthoDB" id="1110423at2759"/>
<name>A0A6J0MCM8_RAPSA</name>
<proteinExistence type="predicted"/>